<dbReference type="RefSeq" id="WP_153278132.1">
    <property type="nucleotide sequence ID" value="NZ_CP034550.1"/>
</dbReference>
<evidence type="ECO:0000313" key="2">
    <source>
        <dbReference type="EMBL" id="QFZ18646.1"/>
    </source>
</evidence>
<proteinExistence type="predicted"/>
<organism evidence="2 3">
    <name type="scientific">Saccharothrix syringae</name>
    <name type="common">Nocardiopsis syringae</name>
    <dbReference type="NCBI Taxonomy" id="103733"/>
    <lineage>
        <taxon>Bacteria</taxon>
        <taxon>Bacillati</taxon>
        <taxon>Actinomycetota</taxon>
        <taxon>Actinomycetes</taxon>
        <taxon>Pseudonocardiales</taxon>
        <taxon>Pseudonocardiaceae</taxon>
        <taxon>Saccharothrix</taxon>
    </lineage>
</organism>
<evidence type="ECO:0000313" key="3">
    <source>
        <dbReference type="Proteomes" id="UP000325787"/>
    </source>
</evidence>
<sequence>MRHLLGSDLAPPVGQGAGKRPREAEPDPAAEATKKPRTLRSLTQGGGTSASAVYDWRSPTGFVGNQPKDGECTDVEELGRRRVIRPVGPGEEGGENGLSQALVDMLEAHGMDADSDWVKGHLENDNLGGPGTSANLTPLTRKANGSYLGKVEAPVKKAIERLRQLKEGKTVKGLEEVEEIKILFDVEVSPELMFPDSEVDCEKSIREYIKIDVRYHCPELSETTKEILNGLFELTKLPLPELPPRGIRMNPVTGEFTPQWTPNPKGARF</sequence>
<dbReference type="Proteomes" id="UP000325787">
    <property type="component" value="Chromosome"/>
</dbReference>
<dbReference type="AlphaFoldDB" id="A0A5Q0GX11"/>
<keyword evidence="3" id="KW-1185">Reference proteome</keyword>
<feature type="region of interest" description="Disordered" evidence="1">
    <location>
        <begin position="248"/>
        <end position="269"/>
    </location>
</feature>
<protein>
    <submittedName>
        <fullName evidence="2">Uncharacterized protein</fullName>
    </submittedName>
</protein>
<dbReference type="EMBL" id="CP034550">
    <property type="protein sequence ID" value="QFZ18646.1"/>
    <property type="molecule type" value="Genomic_DNA"/>
</dbReference>
<feature type="region of interest" description="Disordered" evidence="1">
    <location>
        <begin position="1"/>
        <end position="72"/>
    </location>
</feature>
<accession>A0A5Q0GX11</accession>
<dbReference type="OrthoDB" id="7387101at2"/>
<gene>
    <name evidence="2" type="ORF">EKG83_15300</name>
</gene>
<name>A0A5Q0GX11_SACSY</name>
<evidence type="ECO:0000256" key="1">
    <source>
        <dbReference type="SAM" id="MobiDB-lite"/>
    </source>
</evidence>
<dbReference type="KEGG" id="ssyi:EKG83_15300"/>
<reference evidence="3" key="1">
    <citation type="journal article" date="2021" name="Curr. Microbiol.">
        <title>Complete genome of nocamycin-producing strain Saccharothrix syringae NRRL B-16468 reveals the biosynthetic potential for secondary metabolites.</title>
        <authorList>
            <person name="Mo X."/>
            <person name="Yang S."/>
        </authorList>
    </citation>
    <scope>NUCLEOTIDE SEQUENCE [LARGE SCALE GENOMIC DNA]</scope>
    <source>
        <strain evidence="3">ATCC 51364 / DSM 43886 / JCM 6844 / KCTC 9398 / NBRC 14523 / NRRL B-16468 / INA 2240</strain>
    </source>
</reference>